<dbReference type="Proteomes" id="UP001206925">
    <property type="component" value="Unassembled WGS sequence"/>
</dbReference>
<keyword evidence="1" id="KW-0175">Coiled coil</keyword>
<dbReference type="EMBL" id="JAMZMK010009911">
    <property type="protein sequence ID" value="KAI7733750.1"/>
    <property type="molecule type" value="Genomic_DNA"/>
</dbReference>
<evidence type="ECO:0000313" key="2">
    <source>
        <dbReference type="EMBL" id="KAI7733750.1"/>
    </source>
</evidence>
<organism evidence="2 3">
    <name type="scientific">Ambrosia artemisiifolia</name>
    <name type="common">Common ragweed</name>
    <dbReference type="NCBI Taxonomy" id="4212"/>
    <lineage>
        <taxon>Eukaryota</taxon>
        <taxon>Viridiplantae</taxon>
        <taxon>Streptophyta</taxon>
        <taxon>Embryophyta</taxon>
        <taxon>Tracheophyta</taxon>
        <taxon>Spermatophyta</taxon>
        <taxon>Magnoliopsida</taxon>
        <taxon>eudicotyledons</taxon>
        <taxon>Gunneridae</taxon>
        <taxon>Pentapetalae</taxon>
        <taxon>asterids</taxon>
        <taxon>campanulids</taxon>
        <taxon>Asterales</taxon>
        <taxon>Asteraceae</taxon>
        <taxon>Asteroideae</taxon>
        <taxon>Heliantheae alliance</taxon>
        <taxon>Heliantheae</taxon>
        <taxon>Ambrosia</taxon>
    </lineage>
</organism>
<name>A0AAD5G937_AMBAR</name>
<sequence length="140" mass="16349">MAATSKEALDSLLSDFDQIHTEFIQQTVEIQTLQSRCNSEIKRREAAESTLTILKSENERVMRLYTGSISKLATQLERRSDCQSLKEELKRVNDEYTKNENEFRNAINQLKHDYENRIQGLEVQIKKRQMNQPLISSTKI</sequence>
<proteinExistence type="predicted"/>
<evidence type="ECO:0000256" key="1">
    <source>
        <dbReference type="SAM" id="Coils"/>
    </source>
</evidence>
<reference evidence="2" key="1">
    <citation type="submission" date="2022-06" db="EMBL/GenBank/DDBJ databases">
        <title>Uncovering the hologenomic basis of an extraordinary plant invasion.</title>
        <authorList>
            <person name="Bieker V.C."/>
            <person name="Martin M.D."/>
            <person name="Gilbert T."/>
            <person name="Hodgins K."/>
            <person name="Battlay P."/>
            <person name="Petersen B."/>
            <person name="Wilson J."/>
        </authorList>
    </citation>
    <scope>NUCLEOTIDE SEQUENCE</scope>
    <source>
        <strain evidence="2">AA19_3_7</strain>
        <tissue evidence="2">Leaf</tissue>
    </source>
</reference>
<accession>A0AAD5G937</accession>
<comment type="caution">
    <text evidence="2">The sequence shown here is derived from an EMBL/GenBank/DDBJ whole genome shotgun (WGS) entry which is preliminary data.</text>
</comment>
<feature type="coiled-coil region" evidence="1">
    <location>
        <begin position="82"/>
        <end position="131"/>
    </location>
</feature>
<keyword evidence="3" id="KW-1185">Reference proteome</keyword>
<dbReference type="AlphaFoldDB" id="A0AAD5G937"/>
<gene>
    <name evidence="2" type="ORF">M8C21_014015</name>
</gene>
<evidence type="ECO:0000313" key="3">
    <source>
        <dbReference type="Proteomes" id="UP001206925"/>
    </source>
</evidence>
<protein>
    <submittedName>
        <fullName evidence="2">Uncharacterized protein</fullName>
    </submittedName>
</protein>